<dbReference type="EMBL" id="AWFB01000015">
    <property type="protein sequence ID" value="RAN33943.1"/>
    <property type="molecule type" value="Genomic_DNA"/>
</dbReference>
<dbReference type="FunFam" id="2.70.70.10:FF:000006">
    <property type="entry name" value="M23 family peptidase"/>
    <property type="match status" value="1"/>
</dbReference>
<evidence type="ECO:0000313" key="3">
    <source>
        <dbReference type="EMBL" id="RAN33943.1"/>
    </source>
</evidence>
<dbReference type="InterPro" id="IPR050570">
    <property type="entry name" value="Cell_wall_metabolism_enzyme"/>
</dbReference>
<gene>
    <name evidence="3" type="ORF">HY3_11625</name>
</gene>
<dbReference type="InterPro" id="IPR011055">
    <property type="entry name" value="Dup_hybrid_motif"/>
</dbReference>
<keyword evidence="1" id="KW-0732">Signal</keyword>
<dbReference type="Pfam" id="PF01551">
    <property type="entry name" value="Peptidase_M23"/>
    <property type="match status" value="1"/>
</dbReference>
<dbReference type="STRING" id="1280941.HY2_11510"/>
<accession>A0A062TTH5</accession>
<dbReference type="PANTHER" id="PTHR21666">
    <property type="entry name" value="PEPTIDASE-RELATED"/>
    <property type="match status" value="1"/>
</dbReference>
<organism evidence="3 4">
    <name type="scientific">Hyphomonas pacifica</name>
    <dbReference type="NCBI Taxonomy" id="1280941"/>
    <lineage>
        <taxon>Bacteria</taxon>
        <taxon>Pseudomonadati</taxon>
        <taxon>Pseudomonadota</taxon>
        <taxon>Alphaproteobacteria</taxon>
        <taxon>Hyphomonadales</taxon>
        <taxon>Hyphomonadaceae</taxon>
        <taxon>Hyphomonas</taxon>
    </lineage>
</organism>
<name>A0A062TTH5_9PROT</name>
<dbReference type="RefSeq" id="WP_051594789.1">
    <property type="nucleotide sequence ID" value="NZ_AWFA01000015.1"/>
</dbReference>
<dbReference type="Proteomes" id="UP000249123">
    <property type="component" value="Unassembled WGS sequence"/>
</dbReference>
<dbReference type="OrthoDB" id="9805070at2"/>
<sequence>MISKDTKTPARVDRRFRPSRKAELIAGGTVVLAMLVLFTLVRPTSEAASPAAPDWLTYSDFSQDMPTISTAERVGTITSRTKAADVLEVLGASPEDAARAMDALHETGLLGGSKLAAGTVLTAYFDEAANDGLGQLVSVSLRADPRTSLLATRKPDGTFMTSTLTARVFTSMRRIAGSIDTNLADALIAQGGNESLAESVAALFPDDTQLSKGGRKGERFDIVYQVAEDERGNVLETGDLLFAAYNGKQSNGSWYRFEPSDTGRAEFYNRQGSTQKPLLTRYPLGYAQISSGFGRRMHPVSGLLLLHSGVDFRAPIGTPIYAAGDGVISQMGWSDGYGRQIHIDHKRGFETVYAHMSGFNTKLSAGMRVKRGDLIGYVGNSGTATGPHLHFEIREDGRYMNPVSLNLPSGRSLAATPEEMDKLREQITTIDTLRGATGPVTTARLTTLTIPTNP</sequence>
<dbReference type="CDD" id="cd12797">
    <property type="entry name" value="M23_peptidase"/>
    <property type="match status" value="1"/>
</dbReference>
<proteinExistence type="predicted"/>
<dbReference type="GO" id="GO:0004222">
    <property type="term" value="F:metalloendopeptidase activity"/>
    <property type="evidence" value="ECO:0007669"/>
    <property type="project" value="TreeGrafter"/>
</dbReference>
<dbReference type="Gene3D" id="2.70.70.10">
    <property type="entry name" value="Glucose Permease (Domain IIA)"/>
    <property type="match status" value="1"/>
</dbReference>
<comment type="caution">
    <text evidence="3">The sequence shown here is derived from an EMBL/GenBank/DDBJ whole genome shotgun (WGS) entry which is preliminary data.</text>
</comment>
<dbReference type="InterPro" id="IPR016047">
    <property type="entry name" value="M23ase_b-sheet_dom"/>
</dbReference>
<evidence type="ECO:0000259" key="2">
    <source>
        <dbReference type="Pfam" id="PF01551"/>
    </source>
</evidence>
<dbReference type="eggNOG" id="COG0739">
    <property type="taxonomic scope" value="Bacteria"/>
</dbReference>
<reference evidence="3 4" key="1">
    <citation type="submission" date="2013-04" db="EMBL/GenBank/DDBJ databases">
        <title>Hyphomonas sp. T24B3 Genome Sequencing.</title>
        <authorList>
            <person name="Lai Q."/>
            <person name="Shao Z."/>
        </authorList>
    </citation>
    <scope>NUCLEOTIDE SEQUENCE [LARGE SCALE GENOMIC DNA]</scope>
    <source>
        <strain evidence="3 4">T24B3</strain>
    </source>
</reference>
<evidence type="ECO:0000313" key="4">
    <source>
        <dbReference type="Proteomes" id="UP000249123"/>
    </source>
</evidence>
<keyword evidence="4" id="KW-1185">Reference proteome</keyword>
<dbReference type="AlphaFoldDB" id="A0A062TTH5"/>
<dbReference type="PANTHER" id="PTHR21666:SF289">
    <property type="entry name" value="L-ALA--D-GLU ENDOPEPTIDASE"/>
    <property type="match status" value="1"/>
</dbReference>
<evidence type="ECO:0000256" key="1">
    <source>
        <dbReference type="ARBA" id="ARBA00022729"/>
    </source>
</evidence>
<dbReference type="SUPFAM" id="SSF51261">
    <property type="entry name" value="Duplicated hybrid motif"/>
    <property type="match status" value="1"/>
</dbReference>
<protein>
    <recommendedName>
        <fullName evidence="2">M23ase beta-sheet core domain-containing protein</fullName>
    </recommendedName>
</protein>
<accession>A0A328JYZ1</accession>
<feature type="domain" description="M23ase beta-sheet core" evidence="2">
    <location>
        <begin position="307"/>
        <end position="402"/>
    </location>
</feature>
<dbReference type="Gene3D" id="3.10.450.350">
    <property type="match status" value="1"/>
</dbReference>